<comment type="caution">
    <text evidence="1">The sequence shown here is derived from an EMBL/GenBank/DDBJ whole genome shotgun (WGS) entry which is preliminary data.</text>
</comment>
<dbReference type="Pfam" id="PF05056">
    <property type="entry name" value="DUF674"/>
    <property type="match status" value="1"/>
</dbReference>
<accession>A0ABR2BTK7</accession>
<proteinExistence type="predicted"/>
<dbReference type="EMBL" id="JBBPBM010000088">
    <property type="protein sequence ID" value="KAK8510264.1"/>
    <property type="molecule type" value="Genomic_DNA"/>
</dbReference>
<name>A0ABR2BTK7_9ROSI</name>
<evidence type="ECO:0000313" key="1">
    <source>
        <dbReference type="EMBL" id="KAK8510264.1"/>
    </source>
</evidence>
<dbReference type="PANTHER" id="PTHR33103:SF110">
    <property type="entry name" value="DUF674 FAMILY PROTEIN"/>
    <property type="match status" value="1"/>
</dbReference>
<protein>
    <submittedName>
        <fullName evidence="1">Uncharacterized protein</fullName>
    </submittedName>
</protein>
<sequence>MAAAATTTSTVRLKLLIDRKRKRLVCAEAGNDFVDFLFNILLLPVGTVIRLLTKEAMVGCLGNLYRSVENLADAYVLPTRDRESLLKPKCPPDISTNVPLLLPNVQHQTPTPQVSYRCQFSFHSNCRYHTNDPTMKCPNPECNGFMISRTTLVKPAKKASASSSAATECGFVREAVTYTIMDDLTVTVMSTTSTLAMLREFGVKQVDALEEKVVDVGMDEGVKFLKASLQSKTVFTDVFLSPKQTVKFDDEESESSDDGSNSRLSGGKKK</sequence>
<reference evidence="1 2" key="1">
    <citation type="journal article" date="2024" name="G3 (Bethesda)">
        <title>Genome assembly of Hibiscus sabdariffa L. provides insights into metabolisms of medicinal natural products.</title>
        <authorList>
            <person name="Kim T."/>
        </authorList>
    </citation>
    <scope>NUCLEOTIDE SEQUENCE [LARGE SCALE GENOMIC DNA]</scope>
    <source>
        <strain evidence="1">TK-2024</strain>
        <tissue evidence="1">Old leaves</tissue>
    </source>
</reference>
<keyword evidence="2" id="KW-1185">Reference proteome</keyword>
<dbReference type="InterPro" id="IPR007750">
    <property type="entry name" value="DUF674"/>
</dbReference>
<dbReference type="PANTHER" id="PTHR33103">
    <property type="entry name" value="OS01G0153900 PROTEIN"/>
    <property type="match status" value="1"/>
</dbReference>
<organism evidence="1 2">
    <name type="scientific">Hibiscus sabdariffa</name>
    <name type="common">roselle</name>
    <dbReference type="NCBI Taxonomy" id="183260"/>
    <lineage>
        <taxon>Eukaryota</taxon>
        <taxon>Viridiplantae</taxon>
        <taxon>Streptophyta</taxon>
        <taxon>Embryophyta</taxon>
        <taxon>Tracheophyta</taxon>
        <taxon>Spermatophyta</taxon>
        <taxon>Magnoliopsida</taxon>
        <taxon>eudicotyledons</taxon>
        <taxon>Gunneridae</taxon>
        <taxon>Pentapetalae</taxon>
        <taxon>rosids</taxon>
        <taxon>malvids</taxon>
        <taxon>Malvales</taxon>
        <taxon>Malvaceae</taxon>
        <taxon>Malvoideae</taxon>
        <taxon>Hibiscus</taxon>
    </lineage>
</organism>
<evidence type="ECO:0000313" key="2">
    <source>
        <dbReference type="Proteomes" id="UP001472677"/>
    </source>
</evidence>
<gene>
    <name evidence="1" type="ORF">V6N12_008137</name>
</gene>
<dbReference type="Proteomes" id="UP001472677">
    <property type="component" value="Unassembled WGS sequence"/>
</dbReference>